<evidence type="ECO:0000313" key="2">
    <source>
        <dbReference type="Proteomes" id="UP000789525"/>
    </source>
</evidence>
<organism evidence="1 2">
    <name type="scientific">Acaulospora colombiana</name>
    <dbReference type="NCBI Taxonomy" id="27376"/>
    <lineage>
        <taxon>Eukaryota</taxon>
        <taxon>Fungi</taxon>
        <taxon>Fungi incertae sedis</taxon>
        <taxon>Mucoromycota</taxon>
        <taxon>Glomeromycotina</taxon>
        <taxon>Glomeromycetes</taxon>
        <taxon>Diversisporales</taxon>
        <taxon>Acaulosporaceae</taxon>
        <taxon>Acaulospora</taxon>
    </lineage>
</organism>
<proteinExistence type="predicted"/>
<reference evidence="1" key="1">
    <citation type="submission" date="2021-06" db="EMBL/GenBank/DDBJ databases">
        <authorList>
            <person name="Kallberg Y."/>
            <person name="Tangrot J."/>
            <person name="Rosling A."/>
        </authorList>
    </citation>
    <scope>NUCLEOTIDE SEQUENCE</scope>
    <source>
        <strain evidence="1">CL356</strain>
    </source>
</reference>
<keyword evidence="2" id="KW-1185">Reference proteome</keyword>
<protein>
    <submittedName>
        <fullName evidence="1">16544_t:CDS:1</fullName>
    </submittedName>
</protein>
<gene>
    <name evidence="1" type="ORF">ACOLOM_LOCUS8429</name>
</gene>
<sequence length="167" mass="19030">IDLNISSHGHKFTPTCGIDFDNLNDPNAYLSLARYGQSKLANILFSLELNKRLSDKEVYVNSVHPGSVNTELIRGLEGSWGSWIKPFYLVISKLFLLTPDEGALTQLYCASSPEILEKNLRGMYFVPCAKLAEPSKQAKDEELARKLWEYSENFVNERLKKIEEEEK</sequence>
<name>A0ACA9NND9_9GLOM</name>
<accession>A0ACA9NND9</accession>
<dbReference type="EMBL" id="CAJVPT010021728">
    <property type="protein sequence ID" value="CAG8656513.1"/>
    <property type="molecule type" value="Genomic_DNA"/>
</dbReference>
<evidence type="ECO:0000313" key="1">
    <source>
        <dbReference type="EMBL" id="CAG8656513.1"/>
    </source>
</evidence>
<comment type="caution">
    <text evidence="1">The sequence shown here is derived from an EMBL/GenBank/DDBJ whole genome shotgun (WGS) entry which is preliminary data.</text>
</comment>
<feature type="non-terminal residue" evidence="1">
    <location>
        <position position="1"/>
    </location>
</feature>
<dbReference type="Proteomes" id="UP000789525">
    <property type="component" value="Unassembled WGS sequence"/>
</dbReference>